<accession>A0A1E3GQ88</accession>
<dbReference type="AlphaFoldDB" id="A0A1E3GQ88"/>
<dbReference type="PATRIC" id="fig|291169.3.peg.2531"/>
<keyword evidence="1" id="KW-0732">Signal</keyword>
<name>A0A1E3GQ88_9GAMM</name>
<dbReference type="EMBL" id="MCRI01000043">
    <property type="protein sequence ID" value="ODN65726.1"/>
    <property type="molecule type" value="Genomic_DNA"/>
</dbReference>
<evidence type="ECO:0008006" key="4">
    <source>
        <dbReference type="Google" id="ProtNLM"/>
    </source>
</evidence>
<organism evidence="2 3">
    <name type="scientific">Methylophaga muralis</name>
    <dbReference type="NCBI Taxonomy" id="291169"/>
    <lineage>
        <taxon>Bacteria</taxon>
        <taxon>Pseudomonadati</taxon>
        <taxon>Pseudomonadota</taxon>
        <taxon>Gammaproteobacteria</taxon>
        <taxon>Thiotrichales</taxon>
        <taxon>Piscirickettsiaceae</taxon>
        <taxon>Methylophaga</taxon>
    </lineage>
</organism>
<evidence type="ECO:0000256" key="1">
    <source>
        <dbReference type="SAM" id="SignalP"/>
    </source>
</evidence>
<keyword evidence="3" id="KW-1185">Reference proteome</keyword>
<evidence type="ECO:0000313" key="3">
    <source>
        <dbReference type="Proteomes" id="UP000094379"/>
    </source>
</evidence>
<dbReference type="STRING" id="291169.A9E74_02508"/>
<dbReference type="RefSeq" id="WP_069296888.1">
    <property type="nucleotide sequence ID" value="NZ_MCRI01000043.1"/>
</dbReference>
<feature type="signal peptide" evidence="1">
    <location>
        <begin position="1"/>
        <end position="22"/>
    </location>
</feature>
<sequence>MLQRRLSTAISTILLFTSTSLAADQILLDDGSLLKGSIKQISDGKVIMDTAFASEVTVDFSRVTQISTDQKHLIELDSNDRVVGQLTVNEQGQHQLTGTAFGTVDIDPKRINTLWETDAVQPQNAQLEQQYQQEIEQIKTAQAQEKAKLEETYTAEVQQLRAEREALLDPWSGSLAFGVQGASGNTDRMAVTGRGELHRETANERLGMYLEINYAKENDEQTENEKLAGIKLERDISENYFARGSADFEIDDFEELDLRAITTASLGRFFIREPDLIFKGFAGVGYRFESYSDGTNEKDPTAVFGYETNYNLNSRLSLFHDLTYYPSFSSPGQNYLLVTNVGAEMPITNDEAWKLRASLRSQYNSQPALDAETTDTNYRLNLVYDWD</sequence>
<dbReference type="InterPro" id="IPR007433">
    <property type="entry name" value="DUF481"/>
</dbReference>
<reference evidence="2 3" key="1">
    <citation type="submission" date="2016-07" db="EMBL/GenBank/DDBJ databases">
        <title>Draft Genome Sequence of Methylophaga muralis Bur 1.</title>
        <authorList>
            <person name="Vasilenko O.V."/>
            <person name="Doronina N.V."/>
            <person name="Shmareva M.N."/>
            <person name="Tarlachkov S.V."/>
            <person name="Mustakhimov I."/>
            <person name="Trotsenko Y.A."/>
        </authorList>
    </citation>
    <scope>NUCLEOTIDE SEQUENCE [LARGE SCALE GENOMIC DNA]</scope>
    <source>
        <strain evidence="2 3">Bur 1</strain>
    </source>
</reference>
<dbReference type="Proteomes" id="UP000094379">
    <property type="component" value="Unassembled WGS sequence"/>
</dbReference>
<protein>
    <recommendedName>
        <fullName evidence="4">Salt-induced outer membrane protein</fullName>
    </recommendedName>
</protein>
<proteinExistence type="predicted"/>
<dbReference type="Pfam" id="PF04338">
    <property type="entry name" value="DUF481"/>
    <property type="match status" value="1"/>
</dbReference>
<evidence type="ECO:0000313" key="2">
    <source>
        <dbReference type="EMBL" id="ODN65726.1"/>
    </source>
</evidence>
<feature type="chain" id="PRO_5009128548" description="Salt-induced outer membrane protein" evidence="1">
    <location>
        <begin position="23"/>
        <end position="387"/>
    </location>
</feature>
<comment type="caution">
    <text evidence="2">The sequence shown here is derived from an EMBL/GenBank/DDBJ whole genome shotgun (WGS) entry which is preliminary data.</text>
</comment>
<gene>
    <name evidence="2" type="ORF">A9E74_02508</name>
</gene>